<dbReference type="OMA" id="KINDAEC"/>
<feature type="domain" description="BAH" evidence="11">
    <location>
        <begin position="498"/>
        <end position="636"/>
    </location>
</feature>
<dbReference type="EMBL" id="JH795857">
    <property type="protein sequence ID" value="EJU05028.1"/>
    <property type="molecule type" value="Genomic_DNA"/>
</dbReference>
<dbReference type="Pfam" id="PF12047">
    <property type="entry name" value="DNMT1-RFD"/>
    <property type="match status" value="1"/>
</dbReference>
<dbReference type="InterPro" id="IPR022702">
    <property type="entry name" value="Cytosine_MeTrfase1_RFD"/>
</dbReference>
<evidence type="ECO:0000256" key="7">
    <source>
        <dbReference type="ARBA" id="ARBA00023125"/>
    </source>
</evidence>
<dbReference type="Gene3D" id="2.30.30.490">
    <property type="match status" value="2"/>
</dbReference>
<sequence>MSSGLKRPYANDESDLDSESGTVFFGRKDGPTRNGKALRVSATNSRASSITAITSPITLKCAQLSTKDEFFTIPEDCLQEQDHLLPEESLPAKTTLPDESLRDDSSATSSVSDWSRENPPAQAHDRSQEKNLYDKESSEDPPNSESLPIRVLTDFILYDENNNNRIVSLEALYEPGTSLRAYGFVSSLPVDPENEEELEIADEDAESETSDENTYELNLSAIFSLQIDPNPTEPMFWLRTSFAWYILDRPDPRCLPVYVPYWKHLYLARLALSKTRTVTRRYKLTYDSIMQEELGGAVSLFSTSFTDEEIRGLDVCSESDFYDLINDVNDEDNEKTRTALELAYTELLLSRVKNPKQRKITKGLPKRTVARHVTRDGRHPELNLMGSRNTKKHVNIEFEVLKHRNPTYATPFVRSLASDLCFRLYGQSIKEEDGEESAINLTCDPETVLDGAFSFSSEPDTSLVWKLSDHRDEEYVNEEAVNSYLSAASGSATGRKGLSLRAGDLVVVRGDPRDEDPVGASKRLVGKGAANDWVYWFAQVIFFYKNPRDRESEAHVRWLAHSSRTQLGEAGHPRELVLRNLCSSINLSTILNKIKVQYIRPWEEEPSGFPYRAIDRDNFFYRYAANHEGDLLCASRFMFPTETEDTDSIHAYGCFTCHLRQSIEEDNIPRMPKPDSGLLLYKGVTYHLFDFVYFGWTDKNHVNKAYRIGQIVKINRQAINPSMTLTLFERYDEVVCAVGEEYRDHKRLVATQRKVSIYAERIRGKCYVMHRDAIRDFASWMLADDRFFVDHAAPISNGNATWSPTALTPLPLSDVRYCHDVDCNIQRISKQNPRPTRKLRALDLYHGAGGLSHGLEKSGAFETCWGVDLSPSAHMTFKKNFPNAIAIFQCANEVLRHAIENAQGADHDSLYPIGGGDVACPPLPNPGDPDIIICGPPCQGYSVLNSYRRTDDIKNTLVANALSYVDYFRPRFFLLENVQPLLNSRGKVLKPGDIDERIIENAVRKFIVRFLTARGYQVRVTVLQAGEFGVAQHRARVFFWAAKRNEALPEFPLPTHTWARTTPSRRDALGGAPLPCVTVKDVIGDLPEWHWINPKKLMPRPVVPKPAGPHFDAVTYDRKTRTCGYAGFVPYATLPATAYQKELRGNRKGVRYHSTLTYVGESVERVCNVPRPKGDKCLDAGRDYRELDGRFSVWHLTCPHSRAARGGYGEGKYARVYPDRPARTVLTRNEPTGKQGRVLHYNQNRVLSAQENARLQGFADTFTFISGTDDLRDIMRLIGNAVPIPLGYHLGRQLASAALAKEAECAAELAIKGERSPSPDL</sequence>
<dbReference type="GO" id="GO:0003886">
    <property type="term" value="F:DNA (cytosine-5-)-methyltransferase activity"/>
    <property type="evidence" value="ECO:0007669"/>
    <property type="project" value="UniProtKB-EC"/>
</dbReference>
<feature type="domain" description="BAH" evidence="11">
    <location>
        <begin position="684"/>
        <end position="804"/>
    </location>
</feature>
<feature type="region of interest" description="Disordered" evidence="10">
    <location>
        <begin position="86"/>
        <end position="146"/>
    </location>
</feature>
<feature type="region of interest" description="Disordered" evidence="10">
    <location>
        <begin position="1"/>
        <end position="49"/>
    </location>
</feature>
<keyword evidence="7" id="KW-0238">DNA-binding</keyword>
<dbReference type="PROSITE" id="PS00095">
    <property type="entry name" value="C5_MTASE_2"/>
    <property type="match status" value="1"/>
</dbReference>
<evidence type="ECO:0000256" key="8">
    <source>
        <dbReference type="ARBA" id="ARBA00023242"/>
    </source>
</evidence>
<dbReference type="GO" id="GO:0003677">
    <property type="term" value="F:DNA binding"/>
    <property type="evidence" value="ECO:0007669"/>
    <property type="project" value="UniProtKB-KW"/>
</dbReference>
<dbReference type="GO" id="GO:0005634">
    <property type="term" value="C:nucleus"/>
    <property type="evidence" value="ECO:0007669"/>
    <property type="project" value="UniProtKB-SubCell"/>
</dbReference>
<dbReference type="InterPro" id="IPR001525">
    <property type="entry name" value="C5_MeTfrase"/>
</dbReference>
<comment type="similarity">
    <text evidence="9">Belongs to the class I-like SAM-binding methyltransferase superfamily. C5-methyltransferase family.</text>
</comment>
<comment type="subcellular location">
    <subcellularLocation>
        <location evidence="1">Nucleus</location>
    </subcellularLocation>
</comment>
<dbReference type="Pfam" id="PF01426">
    <property type="entry name" value="BAH"/>
    <property type="match status" value="1"/>
</dbReference>
<organism evidence="12 13">
    <name type="scientific">Dacryopinax primogenitus (strain DJM 731)</name>
    <name type="common">Brown rot fungus</name>
    <dbReference type="NCBI Taxonomy" id="1858805"/>
    <lineage>
        <taxon>Eukaryota</taxon>
        <taxon>Fungi</taxon>
        <taxon>Dikarya</taxon>
        <taxon>Basidiomycota</taxon>
        <taxon>Agaricomycotina</taxon>
        <taxon>Dacrymycetes</taxon>
        <taxon>Dacrymycetales</taxon>
        <taxon>Dacrymycetaceae</taxon>
        <taxon>Dacryopinax</taxon>
    </lineage>
</organism>
<evidence type="ECO:0000256" key="4">
    <source>
        <dbReference type="ARBA" id="ARBA00022679"/>
    </source>
</evidence>
<dbReference type="STRING" id="1858805.M5GG81"/>
<dbReference type="PANTHER" id="PTHR10629">
    <property type="entry name" value="CYTOSINE-SPECIFIC METHYLTRANSFERASE"/>
    <property type="match status" value="1"/>
</dbReference>
<dbReference type="InterPro" id="IPR043151">
    <property type="entry name" value="BAH_sf"/>
</dbReference>
<dbReference type="GO" id="GO:0032259">
    <property type="term" value="P:methylation"/>
    <property type="evidence" value="ECO:0007669"/>
    <property type="project" value="UniProtKB-KW"/>
</dbReference>
<dbReference type="GeneID" id="63684859"/>
<dbReference type="InterPro" id="IPR050390">
    <property type="entry name" value="C5-Methyltransferase"/>
</dbReference>
<keyword evidence="13" id="KW-1185">Reference proteome</keyword>
<dbReference type="GO" id="GO:0003682">
    <property type="term" value="F:chromatin binding"/>
    <property type="evidence" value="ECO:0007669"/>
    <property type="project" value="InterPro"/>
</dbReference>
<evidence type="ECO:0000256" key="6">
    <source>
        <dbReference type="ARBA" id="ARBA00022737"/>
    </source>
</evidence>
<dbReference type="InterPro" id="IPR031303">
    <property type="entry name" value="C5_meth_CS"/>
</dbReference>
<evidence type="ECO:0000256" key="2">
    <source>
        <dbReference type="ARBA" id="ARBA00011975"/>
    </source>
</evidence>
<keyword evidence="8" id="KW-0539">Nucleus</keyword>
<evidence type="ECO:0000256" key="10">
    <source>
        <dbReference type="SAM" id="MobiDB-lite"/>
    </source>
</evidence>
<keyword evidence="4 9" id="KW-0808">Transferase</keyword>
<dbReference type="HOGENOM" id="CLU_008262_0_0_1"/>
<dbReference type="InterPro" id="IPR001025">
    <property type="entry name" value="BAH_dom"/>
</dbReference>
<dbReference type="PRINTS" id="PR00105">
    <property type="entry name" value="C5METTRFRASE"/>
</dbReference>
<keyword evidence="5 9" id="KW-0949">S-adenosyl-L-methionine</keyword>
<keyword evidence="6" id="KW-0677">Repeat</keyword>
<dbReference type="OrthoDB" id="5376140at2759"/>
<reference evidence="12 13" key="1">
    <citation type="journal article" date="2012" name="Science">
        <title>The Paleozoic origin of enzymatic lignin decomposition reconstructed from 31 fungal genomes.</title>
        <authorList>
            <person name="Floudas D."/>
            <person name="Binder M."/>
            <person name="Riley R."/>
            <person name="Barry K."/>
            <person name="Blanchette R.A."/>
            <person name="Henrissat B."/>
            <person name="Martinez A.T."/>
            <person name="Otillar R."/>
            <person name="Spatafora J.W."/>
            <person name="Yadav J.S."/>
            <person name="Aerts A."/>
            <person name="Benoit I."/>
            <person name="Boyd A."/>
            <person name="Carlson A."/>
            <person name="Copeland A."/>
            <person name="Coutinho P.M."/>
            <person name="de Vries R.P."/>
            <person name="Ferreira P."/>
            <person name="Findley K."/>
            <person name="Foster B."/>
            <person name="Gaskell J."/>
            <person name="Glotzer D."/>
            <person name="Gorecki P."/>
            <person name="Heitman J."/>
            <person name="Hesse C."/>
            <person name="Hori C."/>
            <person name="Igarashi K."/>
            <person name="Jurgens J.A."/>
            <person name="Kallen N."/>
            <person name="Kersten P."/>
            <person name="Kohler A."/>
            <person name="Kuees U."/>
            <person name="Kumar T.K.A."/>
            <person name="Kuo A."/>
            <person name="LaButti K."/>
            <person name="Larrondo L.F."/>
            <person name="Lindquist E."/>
            <person name="Ling A."/>
            <person name="Lombard V."/>
            <person name="Lucas S."/>
            <person name="Lundell T."/>
            <person name="Martin R."/>
            <person name="McLaughlin D.J."/>
            <person name="Morgenstern I."/>
            <person name="Morin E."/>
            <person name="Murat C."/>
            <person name="Nagy L.G."/>
            <person name="Nolan M."/>
            <person name="Ohm R.A."/>
            <person name="Patyshakuliyeva A."/>
            <person name="Rokas A."/>
            <person name="Ruiz-Duenas F.J."/>
            <person name="Sabat G."/>
            <person name="Salamov A."/>
            <person name="Samejima M."/>
            <person name="Schmutz J."/>
            <person name="Slot J.C."/>
            <person name="St John F."/>
            <person name="Stenlid J."/>
            <person name="Sun H."/>
            <person name="Sun S."/>
            <person name="Syed K."/>
            <person name="Tsang A."/>
            <person name="Wiebenga A."/>
            <person name="Young D."/>
            <person name="Pisabarro A."/>
            <person name="Eastwood D.C."/>
            <person name="Martin F."/>
            <person name="Cullen D."/>
            <person name="Grigoriev I.V."/>
            <person name="Hibbett D.S."/>
        </authorList>
    </citation>
    <scope>NUCLEOTIDE SEQUENCE [LARGE SCALE GENOMIC DNA]</scope>
    <source>
        <strain evidence="12 13">DJM-731 SS1</strain>
    </source>
</reference>
<dbReference type="RefSeq" id="XP_040631922.1">
    <property type="nucleotide sequence ID" value="XM_040769797.1"/>
</dbReference>
<gene>
    <name evidence="12" type="ORF">DACRYDRAFT_114321</name>
</gene>
<evidence type="ECO:0000259" key="11">
    <source>
        <dbReference type="PROSITE" id="PS51038"/>
    </source>
</evidence>
<dbReference type="Gene3D" id="3.90.120.10">
    <property type="entry name" value="DNA Methylase, subunit A, domain 2"/>
    <property type="match status" value="1"/>
</dbReference>
<name>M5GG81_DACPD</name>
<dbReference type="Gene3D" id="3.40.50.150">
    <property type="entry name" value="Vaccinia Virus protein VP39"/>
    <property type="match status" value="1"/>
</dbReference>
<protein>
    <recommendedName>
        <fullName evidence="2">DNA (cytosine-5-)-methyltransferase</fullName>
        <ecNumber evidence="2">2.1.1.37</ecNumber>
    </recommendedName>
</protein>
<evidence type="ECO:0000256" key="1">
    <source>
        <dbReference type="ARBA" id="ARBA00004123"/>
    </source>
</evidence>
<dbReference type="InterPro" id="IPR018117">
    <property type="entry name" value="C5_DNA_meth_AS"/>
</dbReference>
<feature type="active site" evidence="9">
    <location>
        <position position="938"/>
    </location>
</feature>
<dbReference type="GO" id="GO:0044027">
    <property type="term" value="P:negative regulation of gene expression via chromosomal CpG island methylation"/>
    <property type="evidence" value="ECO:0007669"/>
    <property type="project" value="TreeGrafter"/>
</dbReference>
<accession>M5GG81</accession>
<evidence type="ECO:0000313" key="12">
    <source>
        <dbReference type="EMBL" id="EJU05028.1"/>
    </source>
</evidence>
<dbReference type="EC" id="2.1.1.37" evidence="2"/>
<dbReference type="PANTHER" id="PTHR10629:SF52">
    <property type="entry name" value="DNA (CYTOSINE-5)-METHYLTRANSFERASE 1"/>
    <property type="match status" value="1"/>
</dbReference>
<dbReference type="Pfam" id="PF00145">
    <property type="entry name" value="DNA_methylase"/>
    <property type="match status" value="1"/>
</dbReference>
<evidence type="ECO:0000313" key="13">
    <source>
        <dbReference type="Proteomes" id="UP000030653"/>
    </source>
</evidence>
<keyword evidence="3 9" id="KW-0489">Methyltransferase</keyword>
<dbReference type="SUPFAM" id="SSF53335">
    <property type="entry name" value="S-adenosyl-L-methionine-dependent methyltransferases"/>
    <property type="match status" value="1"/>
</dbReference>
<dbReference type="InterPro" id="IPR029063">
    <property type="entry name" value="SAM-dependent_MTases_sf"/>
</dbReference>
<feature type="compositionally biased region" description="Basic and acidic residues" evidence="10">
    <location>
        <begin position="123"/>
        <end position="138"/>
    </location>
</feature>
<proteinExistence type="inferred from homology"/>
<dbReference type="PROSITE" id="PS51679">
    <property type="entry name" value="SAM_MT_C5"/>
    <property type="match status" value="1"/>
</dbReference>
<dbReference type="PROSITE" id="PS00094">
    <property type="entry name" value="C5_MTASE_1"/>
    <property type="match status" value="1"/>
</dbReference>
<evidence type="ECO:0000256" key="3">
    <source>
        <dbReference type="ARBA" id="ARBA00022603"/>
    </source>
</evidence>
<dbReference type="Proteomes" id="UP000030653">
    <property type="component" value="Unassembled WGS sequence"/>
</dbReference>
<evidence type="ECO:0000256" key="5">
    <source>
        <dbReference type="ARBA" id="ARBA00022691"/>
    </source>
</evidence>
<dbReference type="PROSITE" id="PS51038">
    <property type="entry name" value="BAH"/>
    <property type="match status" value="2"/>
</dbReference>
<evidence type="ECO:0000256" key="9">
    <source>
        <dbReference type="PROSITE-ProRule" id="PRU01016"/>
    </source>
</evidence>